<dbReference type="Proteomes" id="UP000822688">
    <property type="component" value="Chromosome V"/>
</dbReference>
<proteinExistence type="predicted"/>
<organism evidence="1 2">
    <name type="scientific">Ceratodon purpureus</name>
    <name type="common">Fire moss</name>
    <name type="synonym">Dicranum purpureum</name>
    <dbReference type="NCBI Taxonomy" id="3225"/>
    <lineage>
        <taxon>Eukaryota</taxon>
        <taxon>Viridiplantae</taxon>
        <taxon>Streptophyta</taxon>
        <taxon>Embryophyta</taxon>
        <taxon>Bryophyta</taxon>
        <taxon>Bryophytina</taxon>
        <taxon>Bryopsida</taxon>
        <taxon>Dicranidae</taxon>
        <taxon>Pseudoditrichales</taxon>
        <taxon>Ditrichaceae</taxon>
        <taxon>Ceratodon</taxon>
    </lineage>
</organism>
<keyword evidence="2" id="KW-1185">Reference proteome</keyword>
<accession>A0A8T0HS53</accession>
<gene>
    <name evidence="1" type="ORF">KC19_VG189900</name>
</gene>
<sequence length="83" mass="9347">MPRHSSDQTRPTTVDAVTIPNNTILQGCQYDARLHSCGLSENQTFKLGQVALLDRDLMSRHLFPQFTSHPKRTLNEGIPSLSR</sequence>
<reference evidence="1" key="1">
    <citation type="submission" date="2020-06" db="EMBL/GenBank/DDBJ databases">
        <title>WGS assembly of Ceratodon purpureus strain R40.</title>
        <authorList>
            <person name="Carey S.B."/>
            <person name="Jenkins J."/>
            <person name="Shu S."/>
            <person name="Lovell J.T."/>
            <person name="Sreedasyam A."/>
            <person name="Maumus F."/>
            <person name="Tiley G.P."/>
            <person name="Fernandez-Pozo N."/>
            <person name="Barry K."/>
            <person name="Chen C."/>
            <person name="Wang M."/>
            <person name="Lipzen A."/>
            <person name="Daum C."/>
            <person name="Saski C.A."/>
            <person name="Payton A.C."/>
            <person name="Mcbreen J.C."/>
            <person name="Conrad R.E."/>
            <person name="Kollar L.M."/>
            <person name="Olsson S."/>
            <person name="Huttunen S."/>
            <person name="Landis J.B."/>
            <person name="Wickett N.J."/>
            <person name="Johnson M.G."/>
            <person name="Rensing S.A."/>
            <person name="Grimwood J."/>
            <person name="Schmutz J."/>
            <person name="Mcdaniel S.F."/>
        </authorList>
    </citation>
    <scope>NUCLEOTIDE SEQUENCE</scope>
    <source>
        <strain evidence="1">R40</strain>
    </source>
</reference>
<evidence type="ECO:0000313" key="1">
    <source>
        <dbReference type="EMBL" id="KAG0573575.1"/>
    </source>
</evidence>
<name>A0A8T0HS53_CERPU</name>
<protein>
    <submittedName>
        <fullName evidence="1">Uncharacterized protein</fullName>
    </submittedName>
</protein>
<dbReference type="AlphaFoldDB" id="A0A8T0HS53"/>
<dbReference type="EMBL" id="CM026426">
    <property type="protein sequence ID" value="KAG0573575.1"/>
    <property type="molecule type" value="Genomic_DNA"/>
</dbReference>
<comment type="caution">
    <text evidence="1">The sequence shown here is derived from an EMBL/GenBank/DDBJ whole genome shotgun (WGS) entry which is preliminary data.</text>
</comment>
<evidence type="ECO:0000313" key="2">
    <source>
        <dbReference type="Proteomes" id="UP000822688"/>
    </source>
</evidence>
<dbReference type="PROSITE" id="PS51257">
    <property type="entry name" value="PROKAR_LIPOPROTEIN"/>
    <property type="match status" value="1"/>
</dbReference>